<organism evidence="2 3">
    <name type="scientific">Actinoplanes campanulatus</name>
    <dbReference type="NCBI Taxonomy" id="113559"/>
    <lineage>
        <taxon>Bacteria</taxon>
        <taxon>Bacillati</taxon>
        <taxon>Actinomycetota</taxon>
        <taxon>Actinomycetes</taxon>
        <taxon>Micromonosporales</taxon>
        <taxon>Micromonosporaceae</taxon>
        <taxon>Actinoplanes</taxon>
    </lineage>
</organism>
<protein>
    <recommendedName>
        <fullName evidence="4">DUF624 domain-containing protein</fullName>
    </recommendedName>
</protein>
<reference evidence="2 3" key="1">
    <citation type="submission" date="2020-08" db="EMBL/GenBank/DDBJ databases">
        <title>Genomic Encyclopedia of Type Strains, Phase III (KMG-III): the genomes of soil and plant-associated and newly described type strains.</title>
        <authorList>
            <person name="Whitman W."/>
        </authorList>
    </citation>
    <scope>NUCLEOTIDE SEQUENCE [LARGE SCALE GENOMIC DNA]</scope>
    <source>
        <strain evidence="2 3">CECT 3287</strain>
    </source>
</reference>
<gene>
    <name evidence="2" type="ORF">FHR83_008855</name>
</gene>
<proteinExistence type="predicted"/>
<keyword evidence="3" id="KW-1185">Reference proteome</keyword>
<keyword evidence="1" id="KW-0472">Membrane</keyword>
<feature type="transmembrane region" description="Helical" evidence="1">
    <location>
        <begin position="193"/>
        <end position="209"/>
    </location>
</feature>
<accession>A0A7W5FJZ4</accession>
<dbReference type="Proteomes" id="UP000590749">
    <property type="component" value="Unassembled WGS sequence"/>
</dbReference>
<name>A0A7W5FJZ4_9ACTN</name>
<keyword evidence="1" id="KW-1133">Transmembrane helix</keyword>
<evidence type="ECO:0000313" key="2">
    <source>
        <dbReference type="EMBL" id="MBB3101127.1"/>
    </source>
</evidence>
<comment type="caution">
    <text evidence="2">The sequence shown here is derived from an EMBL/GenBank/DDBJ whole genome shotgun (WGS) entry which is preliminary data.</text>
</comment>
<sequence length="223" mass="23385">MSELAFGAGPLSRAAATVHNLLVVEALLVATTLPGLVALLLDRTVSNLPLVALCALPVGPALSAALYALHHRGSDLTELRPAAAFLRGYRLNARGALLVWAFWLGWITVLAVNLANLGAAGLPGWWVAPSLLVGAAATEWMLNALVITSLFAFRFRDVARLAAYLVIRTPGVSLGNCCLVVVVLGGVLASSEAVVALAGSVLVLALLHNSRRLIAVVRKEFTR</sequence>
<feature type="transmembrane region" description="Helical" evidence="1">
    <location>
        <begin position="165"/>
        <end position="187"/>
    </location>
</feature>
<dbReference type="RefSeq" id="WP_183227399.1">
    <property type="nucleotide sequence ID" value="NZ_BMPW01000049.1"/>
</dbReference>
<evidence type="ECO:0008006" key="4">
    <source>
        <dbReference type="Google" id="ProtNLM"/>
    </source>
</evidence>
<feature type="transmembrane region" description="Helical" evidence="1">
    <location>
        <begin position="131"/>
        <end position="153"/>
    </location>
</feature>
<evidence type="ECO:0000256" key="1">
    <source>
        <dbReference type="SAM" id="Phobius"/>
    </source>
</evidence>
<dbReference type="AlphaFoldDB" id="A0A7W5FJZ4"/>
<evidence type="ECO:0000313" key="3">
    <source>
        <dbReference type="Proteomes" id="UP000590749"/>
    </source>
</evidence>
<feature type="transmembrane region" description="Helical" evidence="1">
    <location>
        <begin position="97"/>
        <end position="119"/>
    </location>
</feature>
<feature type="transmembrane region" description="Helical" evidence="1">
    <location>
        <begin position="47"/>
        <end position="69"/>
    </location>
</feature>
<dbReference type="EMBL" id="JACHXF010000033">
    <property type="protein sequence ID" value="MBB3101127.1"/>
    <property type="molecule type" value="Genomic_DNA"/>
</dbReference>
<keyword evidence="1" id="KW-0812">Transmembrane</keyword>
<feature type="transmembrane region" description="Helical" evidence="1">
    <location>
        <begin position="21"/>
        <end position="41"/>
    </location>
</feature>